<comment type="caution">
    <text evidence="2">The sequence shown here is derived from an EMBL/GenBank/DDBJ whole genome shotgun (WGS) entry which is preliminary data.</text>
</comment>
<feature type="compositionally biased region" description="Basic and acidic residues" evidence="1">
    <location>
        <begin position="185"/>
        <end position="202"/>
    </location>
</feature>
<protein>
    <submittedName>
        <fullName evidence="2">Uncharacterized protein</fullName>
    </submittedName>
</protein>
<evidence type="ECO:0000256" key="1">
    <source>
        <dbReference type="SAM" id="MobiDB-lite"/>
    </source>
</evidence>
<sequence>METPAEKKARLEKEASQEPSPKEIAQNQQIQDLQKQLEEQKALDARRVETKKKKEEEQEAEELREAADLKLLLNEDKGSQESSMSKGVDDLSNTELVSVMTDAIQKALDATAKISANSQDEKFEQVASGMKALQGVVGSIQANLSVNQVRATHKDFDNYRDETLAILKDVPNMSIERAYKLAKLEKAEKVPDARHTETERPDNSSFETSGESSNRRETREKRQGGGSGTLNFRAMAEEAAKNVILKRGGEVE</sequence>
<name>A0A0F9B716_9ZZZZ</name>
<feature type="compositionally biased region" description="Basic and acidic residues" evidence="1">
    <location>
        <begin position="1"/>
        <end position="16"/>
    </location>
</feature>
<gene>
    <name evidence="2" type="ORF">LCGC14_2763090</name>
</gene>
<feature type="region of interest" description="Disordered" evidence="1">
    <location>
        <begin position="47"/>
        <end position="89"/>
    </location>
</feature>
<feature type="compositionally biased region" description="Polar residues" evidence="1">
    <location>
        <begin position="80"/>
        <end position="89"/>
    </location>
</feature>
<accession>A0A0F9B716</accession>
<evidence type="ECO:0000313" key="2">
    <source>
        <dbReference type="EMBL" id="KKK86454.1"/>
    </source>
</evidence>
<feature type="region of interest" description="Disordered" evidence="1">
    <location>
        <begin position="1"/>
        <end position="33"/>
    </location>
</feature>
<organism evidence="2">
    <name type="scientific">marine sediment metagenome</name>
    <dbReference type="NCBI Taxonomy" id="412755"/>
    <lineage>
        <taxon>unclassified sequences</taxon>
        <taxon>metagenomes</taxon>
        <taxon>ecological metagenomes</taxon>
    </lineage>
</organism>
<feature type="compositionally biased region" description="Polar residues" evidence="1">
    <location>
        <begin position="203"/>
        <end position="212"/>
    </location>
</feature>
<dbReference type="EMBL" id="LAZR01050839">
    <property type="protein sequence ID" value="KKK86454.1"/>
    <property type="molecule type" value="Genomic_DNA"/>
</dbReference>
<feature type="region of interest" description="Disordered" evidence="1">
    <location>
        <begin position="185"/>
        <end position="233"/>
    </location>
</feature>
<feature type="compositionally biased region" description="Low complexity" evidence="1">
    <location>
        <begin position="23"/>
        <end position="33"/>
    </location>
</feature>
<dbReference type="AlphaFoldDB" id="A0A0F9B716"/>
<reference evidence="2" key="1">
    <citation type="journal article" date="2015" name="Nature">
        <title>Complex archaea that bridge the gap between prokaryotes and eukaryotes.</title>
        <authorList>
            <person name="Spang A."/>
            <person name="Saw J.H."/>
            <person name="Jorgensen S.L."/>
            <person name="Zaremba-Niedzwiedzka K."/>
            <person name="Martijn J."/>
            <person name="Lind A.E."/>
            <person name="van Eijk R."/>
            <person name="Schleper C."/>
            <person name="Guy L."/>
            <person name="Ettema T.J."/>
        </authorList>
    </citation>
    <scope>NUCLEOTIDE SEQUENCE</scope>
</reference>
<proteinExistence type="predicted"/>
<feature type="compositionally biased region" description="Basic and acidic residues" evidence="1">
    <location>
        <begin position="47"/>
        <end position="79"/>
    </location>
</feature>
<feature type="compositionally biased region" description="Basic and acidic residues" evidence="1">
    <location>
        <begin position="213"/>
        <end position="223"/>
    </location>
</feature>